<proteinExistence type="predicted"/>
<comment type="caution">
    <text evidence="1">The sequence shown here is derived from an EMBL/GenBank/DDBJ whole genome shotgun (WGS) entry which is preliminary data.</text>
</comment>
<reference evidence="1 2" key="1">
    <citation type="submission" date="2019-11" db="EMBL/GenBank/DDBJ databases">
        <title>Whole-genome sequence of a Rhodoblastus acidophilus DSM 142.</title>
        <authorList>
            <person name="Kyndt J.A."/>
            <person name="Meyer T.E."/>
        </authorList>
    </citation>
    <scope>NUCLEOTIDE SEQUENCE [LARGE SCALE GENOMIC DNA]</scope>
    <source>
        <strain evidence="1 2">DSM 142</strain>
    </source>
</reference>
<dbReference type="AlphaFoldDB" id="A0A6N8DS55"/>
<protein>
    <submittedName>
        <fullName evidence="1">Uncharacterized protein</fullName>
    </submittedName>
</protein>
<organism evidence="1 2">
    <name type="scientific">Rhodoblastus acidophilus</name>
    <name type="common">Rhodopseudomonas acidophila</name>
    <dbReference type="NCBI Taxonomy" id="1074"/>
    <lineage>
        <taxon>Bacteria</taxon>
        <taxon>Pseudomonadati</taxon>
        <taxon>Pseudomonadota</taxon>
        <taxon>Alphaproteobacteria</taxon>
        <taxon>Hyphomicrobiales</taxon>
        <taxon>Rhodoblastaceae</taxon>
        <taxon>Rhodoblastus</taxon>
    </lineage>
</organism>
<accession>A0A6N8DS55</accession>
<evidence type="ECO:0000313" key="2">
    <source>
        <dbReference type="Proteomes" id="UP000439113"/>
    </source>
</evidence>
<evidence type="ECO:0000313" key="1">
    <source>
        <dbReference type="EMBL" id="MTV33237.1"/>
    </source>
</evidence>
<dbReference type="Proteomes" id="UP000439113">
    <property type="component" value="Unassembled WGS sequence"/>
</dbReference>
<dbReference type="RefSeq" id="WP_155447911.1">
    <property type="nucleotide sequence ID" value="NZ_JAOQNR010000020.1"/>
</dbReference>
<gene>
    <name evidence="1" type="ORF">GJ654_19850</name>
</gene>
<name>A0A6N8DS55_RHOAC</name>
<dbReference type="EMBL" id="WNKS01000030">
    <property type="protein sequence ID" value="MTV33237.1"/>
    <property type="molecule type" value="Genomic_DNA"/>
</dbReference>
<sequence>MRQPDDFTQIVEFTPAMRVLIADAIEALILLLDEIDGDADLEGELEDEE</sequence>